<accession>A0A1F4YGK0</accession>
<dbReference type="GO" id="GO:0005737">
    <property type="term" value="C:cytoplasm"/>
    <property type="evidence" value="ECO:0007669"/>
    <property type="project" value="UniProtKB-SubCell"/>
</dbReference>
<feature type="domain" description="Adenylate kinase active site lid" evidence="8">
    <location>
        <begin position="127"/>
        <end position="162"/>
    </location>
</feature>
<dbReference type="PANTHER" id="PTHR23359">
    <property type="entry name" value="NUCLEOTIDE KINASE"/>
    <property type="match status" value="1"/>
</dbReference>
<reference evidence="9 10" key="1">
    <citation type="journal article" date="2016" name="Nat. Commun.">
        <title>Thousands of microbial genomes shed light on interconnected biogeochemical processes in an aquifer system.</title>
        <authorList>
            <person name="Anantharaman K."/>
            <person name="Brown C.T."/>
            <person name="Hug L.A."/>
            <person name="Sharon I."/>
            <person name="Castelle C.J."/>
            <person name="Probst A.J."/>
            <person name="Thomas B.C."/>
            <person name="Singh A."/>
            <person name="Wilkins M.J."/>
            <person name="Karaoz U."/>
            <person name="Brodie E.L."/>
            <person name="Williams K.H."/>
            <person name="Hubbard S.S."/>
            <person name="Banfield J.F."/>
        </authorList>
    </citation>
    <scope>NUCLEOTIDE SEQUENCE [LARGE SCALE GENOMIC DNA]</scope>
</reference>
<evidence type="ECO:0000256" key="2">
    <source>
        <dbReference type="ARBA" id="ARBA00022727"/>
    </source>
</evidence>
<proteinExistence type="inferred from homology"/>
<feature type="binding site" evidence="5">
    <location>
        <begin position="10"/>
        <end position="15"/>
    </location>
    <ligand>
        <name>ATP</name>
        <dbReference type="ChEBI" id="CHEBI:30616"/>
    </ligand>
</feature>
<dbReference type="InterPro" id="IPR027417">
    <property type="entry name" value="P-loop_NTPase"/>
</dbReference>
<dbReference type="Pfam" id="PF05191">
    <property type="entry name" value="ADK_lid"/>
    <property type="match status" value="1"/>
</dbReference>
<dbReference type="InterPro" id="IPR036193">
    <property type="entry name" value="ADK_active_lid_dom_sf"/>
</dbReference>
<feature type="region of interest" description="NMP" evidence="5">
    <location>
        <begin position="30"/>
        <end position="59"/>
    </location>
</feature>
<dbReference type="GO" id="GO:0004017">
    <property type="term" value="F:AMP kinase activity"/>
    <property type="evidence" value="ECO:0007669"/>
    <property type="project" value="UniProtKB-UniRule"/>
</dbReference>
<dbReference type="NCBIfam" id="TIGR01351">
    <property type="entry name" value="adk"/>
    <property type="match status" value="1"/>
</dbReference>
<dbReference type="InterPro" id="IPR006259">
    <property type="entry name" value="Adenyl_kin_sub"/>
</dbReference>
<evidence type="ECO:0000256" key="5">
    <source>
        <dbReference type="HAMAP-Rule" id="MF_00235"/>
    </source>
</evidence>
<comment type="caution">
    <text evidence="9">The sequence shown here is derived from an EMBL/GenBank/DDBJ whole genome shotgun (WGS) entry which is preliminary data.</text>
</comment>
<dbReference type="HAMAP" id="MF_00235">
    <property type="entry name" value="Adenylate_kinase_Adk"/>
    <property type="match status" value="1"/>
</dbReference>
<dbReference type="PRINTS" id="PR00094">
    <property type="entry name" value="ADENYLTKNASE"/>
</dbReference>
<comment type="subcellular location">
    <subcellularLocation>
        <location evidence="5 7">Cytoplasm</location>
    </subcellularLocation>
</comment>
<evidence type="ECO:0000259" key="8">
    <source>
        <dbReference type="Pfam" id="PF05191"/>
    </source>
</evidence>
<feature type="binding site" evidence="5">
    <location>
        <position position="127"/>
    </location>
    <ligand>
        <name>ATP</name>
        <dbReference type="ChEBI" id="CHEBI:30616"/>
    </ligand>
</feature>
<dbReference type="SUPFAM" id="SSF52540">
    <property type="entry name" value="P-loop containing nucleoside triphosphate hydrolases"/>
    <property type="match status" value="1"/>
</dbReference>
<feature type="binding site" evidence="5">
    <location>
        <begin position="136"/>
        <end position="137"/>
    </location>
    <ligand>
        <name>ATP</name>
        <dbReference type="ChEBI" id="CHEBI:30616"/>
    </ligand>
</feature>
<dbReference type="InterPro" id="IPR000850">
    <property type="entry name" value="Adenylat/UMP-CMP_kin"/>
</dbReference>
<feature type="binding site" evidence="5">
    <location>
        <position position="153"/>
    </location>
    <ligand>
        <name>Zn(2+)</name>
        <dbReference type="ChEBI" id="CHEBI:29105"/>
        <note>structural</note>
    </ligand>
</feature>
<feature type="binding site" evidence="5">
    <location>
        <position position="150"/>
    </location>
    <ligand>
        <name>Zn(2+)</name>
        <dbReference type="ChEBI" id="CHEBI:29105"/>
        <note>structural</note>
    </ligand>
</feature>
<feature type="binding site" evidence="5">
    <location>
        <position position="92"/>
    </location>
    <ligand>
        <name>AMP</name>
        <dbReference type="ChEBI" id="CHEBI:456215"/>
    </ligand>
</feature>
<feature type="binding site" evidence="5">
    <location>
        <position position="130"/>
    </location>
    <ligand>
        <name>Zn(2+)</name>
        <dbReference type="ChEBI" id="CHEBI:29105"/>
        <note>structural</note>
    </ligand>
</feature>
<dbReference type="Proteomes" id="UP000178176">
    <property type="component" value="Unassembled WGS sequence"/>
</dbReference>
<evidence type="ECO:0000313" key="9">
    <source>
        <dbReference type="EMBL" id="OGC93041.1"/>
    </source>
</evidence>
<dbReference type="InterPro" id="IPR007862">
    <property type="entry name" value="Adenylate_kinase_lid-dom"/>
</dbReference>
<comment type="subunit">
    <text evidence="5 7">Monomer.</text>
</comment>
<evidence type="ECO:0000256" key="7">
    <source>
        <dbReference type="RuleBase" id="RU003331"/>
    </source>
</evidence>
<evidence type="ECO:0000256" key="3">
    <source>
        <dbReference type="ARBA" id="ARBA00022741"/>
    </source>
</evidence>
<comment type="caution">
    <text evidence="5">Lacks conserved residue(s) required for the propagation of feature annotation.</text>
</comment>
<dbReference type="EC" id="2.7.4.3" evidence="5 7"/>
<feature type="binding site" evidence="5">
    <location>
        <position position="36"/>
    </location>
    <ligand>
        <name>AMP</name>
        <dbReference type="ChEBI" id="CHEBI:456215"/>
    </ligand>
</feature>
<keyword evidence="5" id="KW-0862">Zinc</keyword>
<keyword evidence="1 5" id="KW-0808">Transferase</keyword>
<protein>
    <recommendedName>
        <fullName evidence="5 7">Adenylate kinase</fullName>
        <shortName evidence="5">AK</shortName>
        <ecNumber evidence="5 7">2.7.4.3</ecNumber>
    </recommendedName>
    <alternativeName>
        <fullName evidence="5">ATP-AMP transphosphorylase</fullName>
    </alternativeName>
    <alternativeName>
        <fullName evidence="5">ATP:AMP phosphotransferase</fullName>
    </alternativeName>
    <alternativeName>
        <fullName evidence="5">Adenylate monophosphate kinase</fullName>
    </alternativeName>
</protein>
<evidence type="ECO:0000256" key="6">
    <source>
        <dbReference type="RuleBase" id="RU003330"/>
    </source>
</evidence>
<keyword evidence="3 5" id="KW-0547">Nucleotide-binding</keyword>
<comment type="similarity">
    <text evidence="5 6">Belongs to the adenylate kinase family.</text>
</comment>
<keyword evidence="5" id="KW-0479">Metal-binding</keyword>
<dbReference type="GO" id="GO:0005524">
    <property type="term" value="F:ATP binding"/>
    <property type="evidence" value="ECO:0007669"/>
    <property type="project" value="UniProtKB-UniRule"/>
</dbReference>
<comment type="domain">
    <text evidence="5">Consists of three domains, a large central CORE domain and two small peripheral domains, NMPbind and LID, which undergo movements during catalysis. The LID domain closes over the site of phosphoryl transfer upon ATP binding. Assembling and dissambling the active center during each catalytic cycle provides an effective means to prevent ATP hydrolysis. Some bacteria have evolved a zinc-coordinating structure that stabilizes the LID domain.</text>
</comment>
<evidence type="ECO:0000256" key="1">
    <source>
        <dbReference type="ARBA" id="ARBA00022679"/>
    </source>
</evidence>
<keyword evidence="5 7" id="KW-0067">ATP-binding</keyword>
<keyword evidence="5" id="KW-0963">Cytoplasm</keyword>
<feature type="binding site" evidence="5">
    <location>
        <position position="171"/>
    </location>
    <ligand>
        <name>AMP</name>
        <dbReference type="ChEBI" id="CHEBI:456215"/>
    </ligand>
</feature>
<feature type="binding site" evidence="5">
    <location>
        <begin position="85"/>
        <end position="88"/>
    </location>
    <ligand>
        <name>AMP</name>
        <dbReference type="ChEBI" id="CHEBI:456215"/>
    </ligand>
</feature>
<sequence>MNIILLGPQGSGKGTQAEMLVKKYGMNYVEMGNILRSIAASDNQYAGVVKKTIDKGDMVEDEYVRLIAWDHINKQDKEKGFLFDGYPRSLPQYEHLQDMLRKFGKKIDRLIYLNISQEESVRRLSARRICKKCGEIYNLITNPPVTAGECDKCKGELIQREDDQPEAIRHRLQLFSERTEPILERARQENILMEINGERPIEQIYEEIVSRIWTR</sequence>
<feature type="binding site" evidence="5">
    <location>
        <position position="160"/>
    </location>
    <ligand>
        <name>AMP</name>
        <dbReference type="ChEBI" id="CHEBI:456215"/>
    </ligand>
</feature>
<feature type="binding site" evidence="5">
    <location>
        <position position="199"/>
    </location>
    <ligand>
        <name>ATP</name>
        <dbReference type="ChEBI" id="CHEBI:30616"/>
    </ligand>
</feature>
<feature type="region of interest" description="LID" evidence="5">
    <location>
        <begin position="126"/>
        <end position="163"/>
    </location>
</feature>
<dbReference type="AlphaFoldDB" id="A0A1F4YGK0"/>
<dbReference type="UniPathway" id="UPA00588">
    <property type="reaction ID" value="UER00649"/>
</dbReference>
<comment type="function">
    <text evidence="5">Catalyzes the reversible transfer of the terminal phosphate group between ATP and AMP. Plays an important role in cellular energy homeostasis and in adenine nucleotide metabolism.</text>
</comment>
<gene>
    <name evidence="5" type="primary">adk</name>
    <name evidence="9" type="ORF">A2876_00640</name>
</gene>
<dbReference type="GO" id="GO:0044209">
    <property type="term" value="P:AMP salvage"/>
    <property type="evidence" value="ECO:0007669"/>
    <property type="project" value="UniProtKB-UniRule"/>
</dbReference>
<dbReference type="Gene3D" id="3.40.50.300">
    <property type="entry name" value="P-loop containing nucleotide triphosphate hydrolases"/>
    <property type="match status" value="1"/>
</dbReference>
<organism evidence="9 10">
    <name type="scientific">Candidatus Amesbacteria bacterium RIFCSPHIGHO2_01_FULL_48_32b</name>
    <dbReference type="NCBI Taxonomy" id="1797253"/>
    <lineage>
        <taxon>Bacteria</taxon>
        <taxon>Candidatus Amesiibacteriota</taxon>
    </lineage>
</organism>
<dbReference type="PROSITE" id="PS00113">
    <property type="entry name" value="ADENYLATE_KINASE"/>
    <property type="match status" value="1"/>
</dbReference>
<dbReference type="CDD" id="cd01428">
    <property type="entry name" value="ADK"/>
    <property type="match status" value="1"/>
</dbReference>
<dbReference type="EMBL" id="MEXH01000002">
    <property type="protein sequence ID" value="OGC93041.1"/>
    <property type="molecule type" value="Genomic_DNA"/>
</dbReference>
<feature type="binding site" evidence="5">
    <location>
        <position position="133"/>
    </location>
    <ligand>
        <name>Zn(2+)</name>
        <dbReference type="ChEBI" id="CHEBI:29105"/>
        <note>structural</note>
    </ligand>
</feature>
<dbReference type="InterPro" id="IPR033690">
    <property type="entry name" value="Adenylat_kinase_CS"/>
</dbReference>
<name>A0A1F4YGK0_9BACT</name>
<dbReference type="SUPFAM" id="SSF57774">
    <property type="entry name" value="Microbial and mitochondrial ADK, insert 'zinc finger' domain"/>
    <property type="match status" value="1"/>
</dbReference>
<keyword evidence="4 5" id="KW-0418">Kinase</keyword>
<comment type="catalytic activity">
    <reaction evidence="5 7">
        <text>AMP + ATP = 2 ADP</text>
        <dbReference type="Rhea" id="RHEA:12973"/>
        <dbReference type="ChEBI" id="CHEBI:30616"/>
        <dbReference type="ChEBI" id="CHEBI:456215"/>
        <dbReference type="ChEBI" id="CHEBI:456216"/>
        <dbReference type="EC" id="2.7.4.3"/>
    </reaction>
</comment>
<dbReference type="Pfam" id="PF00406">
    <property type="entry name" value="ADK"/>
    <property type="match status" value="1"/>
</dbReference>
<comment type="pathway">
    <text evidence="5">Purine metabolism; AMP biosynthesis via salvage pathway; AMP from ADP: step 1/1.</text>
</comment>
<dbReference type="GO" id="GO:0008270">
    <property type="term" value="F:zinc ion binding"/>
    <property type="evidence" value="ECO:0007669"/>
    <property type="project" value="UniProtKB-UniRule"/>
</dbReference>
<evidence type="ECO:0000256" key="4">
    <source>
        <dbReference type="ARBA" id="ARBA00022777"/>
    </source>
</evidence>
<keyword evidence="2 5" id="KW-0545">Nucleotide biosynthesis</keyword>
<evidence type="ECO:0000313" key="10">
    <source>
        <dbReference type="Proteomes" id="UP000178176"/>
    </source>
</evidence>